<dbReference type="RefSeq" id="WP_020814368.1">
    <property type="nucleotide sequence ID" value="NZ_ATAY01000019.1"/>
</dbReference>
<dbReference type="Gene3D" id="2.30.110.10">
    <property type="entry name" value="Electron Transport, Fmn-binding Protein, Chain A"/>
    <property type="match status" value="1"/>
</dbReference>
<dbReference type="AlphaFoldDB" id="U4R595"/>
<comment type="caution">
    <text evidence="2">The sequence shown here is derived from an EMBL/GenBank/DDBJ whole genome shotgun (WGS) entry which is preliminary data.</text>
</comment>
<dbReference type="Pfam" id="PF01243">
    <property type="entry name" value="PNPOx_N"/>
    <property type="match status" value="1"/>
</dbReference>
<accession>U4R595</accession>
<organism evidence="2 3">
    <name type="scientific">Ruminiclostridium papyrosolvens C7</name>
    <dbReference type="NCBI Taxonomy" id="1330534"/>
    <lineage>
        <taxon>Bacteria</taxon>
        <taxon>Bacillati</taxon>
        <taxon>Bacillota</taxon>
        <taxon>Clostridia</taxon>
        <taxon>Eubacteriales</taxon>
        <taxon>Oscillospiraceae</taxon>
        <taxon>Ruminiclostridium</taxon>
    </lineage>
</organism>
<sequence>MDYNKAASYWTEKEEKAFQMNRDELLTRVEEFIMTHNTCALATGFSDFVRCTPIEYTYKDGTFWLLSEGGLKFRGLEGNKNVCLVIYDEYTGLDHLGGMQVNGVAELVEPWTSEYMELLALKNISAQKLKKLPTTLYLIKITPTRIDFVCSEIHKLGFDTRQHLCFSDSNADDLDLHG</sequence>
<evidence type="ECO:0000259" key="1">
    <source>
        <dbReference type="Pfam" id="PF01243"/>
    </source>
</evidence>
<evidence type="ECO:0000313" key="2">
    <source>
        <dbReference type="EMBL" id="EPR13579.1"/>
    </source>
</evidence>
<name>U4R595_9FIRM</name>
<gene>
    <name evidence="2" type="ORF">L323_03770</name>
</gene>
<dbReference type="PATRIC" id="fig|1330534.3.peg.752"/>
<dbReference type="SUPFAM" id="SSF50475">
    <property type="entry name" value="FMN-binding split barrel"/>
    <property type="match status" value="1"/>
</dbReference>
<reference evidence="2 3" key="1">
    <citation type="journal article" date="2013" name="Genome Announc.">
        <title>Draft Genome Sequence of the Cellulolytic Bacterium Clostridium papyrosolvens C7 (ATCC 700395).</title>
        <authorList>
            <person name="Zepeda V."/>
            <person name="Dassa B."/>
            <person name="Borovok I."/>
            <person name="Lamed R."/>
            <person name="Bayer E.A."/>
            <person name="Cate J.H."/>
        </authorList>
    </citation>
    <scope>NUCLEOTIDE SEQUENCE [LARGE SCALE GENOMIC DNA]</scope>
    <source>
        <strain evidence="2 3">C7</strain>
    </source>
</reference>
<dbReference type="EMBL" id="ATAY01000019">
    <property type="protein sequence ID" value="EPR13579.1"/>
    <property type="molecule type" value="Genomic_DNA"/>
</dbReference>
<dbReference type="OrthoDB" id="3255142at2"/>
<evidence type="ECO:0000313" key="3">
    <source>
        <dbReference type="Proteomes" id="UP000016860"/>
    </source>
</evidence>
<dbReference type="InterPro" id="IPR012349">
    <property type="entry name" value="Split_barrel_FMN-bd"/>
</dbReference>
<dbReference type="Proteomes" id="UP000016860">
    <property type="component" value="Unassembled WGS sequence"/>
</dbReference>
<proteinExistence type="predicted"/>
<feature type="domain" description="Pyridoxamine 5'-phosphate oxidase N-terminal" evidence="1">
    <location>
        <begin position="28"/>
        <end position="150"/>
    </location>
</feature>
<protein>
    <submittedName>
        <fullName evidence="2">Flavin-nucleotide-binding protein</fullName>
    </submittedName>
</protein>
<dbReference type="InterPro" id="IPR011576">
    <property type="entry name" value="Pyridox_Oxase_N"/>
</dbReference>